<proteinExistence type="predicted"/>
<evidence type="ECO:0000313" key="3">
    <source>
        <dbReference type="Proteomes" id="UP000027982"/>
    </source>
</evidence>
<protein>
    <submittedName>
        <fullName evidence="2">Uncharacterized protein</fullName>
    </submittedName>
</protein>
<dbReference type="Proteomes" id="UP000027982">
    <property type="component" value="Chromosome"/>
</dbReference>
<name>A0A068NPH4_FIMGI</name>
<evidence type="ECO:0000256" key="1">
    <source>
        <dbReference type="SAM" id="MobiDB-lite"/>
    </source>
</evidence>
<dbReference type="HOGENOM" id="CLU_2450251_0_0_0"/>
<dbReference type="EMBL" id="CP007139">
    <property type="protein sequence ID" value="AIE85458.1"/>
    <property type="molecule type" value="Genomic_DNA"/>
</dbReference>
<accession>A0A068NPH4</accession>
<keyword evidence="3" id="KW-1185">Reference proteome</keyword>
<reference evidence="2 3" key="1">
    <citation type="journal article" date="2014" name="PLoS ONE">
        <title>The first complete genome sequence of the class fimbriimonadia in the phylum armatimonadetes.</title>
        <authorList>
            <person name="Hu Z.Y."/>
            <person name="Wang Y.Z."/>
            <person name="Im W.T."/>
            <person name="Wang S.Y."/>
            <person name="Zhao G.P."/>
            <person name="Zheng H.J."/>
            <person name="Quan Z.X."/>
        </authorList>
    </citation>
    <scope>NUCLEOTIDE SEQUENCE [LARGE SCALE GENOMIC DNA]</scope>
    <source>
        <strain evidence="2">Gsoil 348</strain>
    </source>
</reference>
<dbReference type="KEGG" id="fgi:OP10G_2090"/>
<gene>
    <name evidence="2" type="ORF">OP10G_2090</name>
</gene>
<organism evidence="2 3">
    <name type="scientific">Fimbriimonas ginsengisoli Gsoil 348</name>
    <dbReference type="NCBI Taxonomy" id="661478"/>
    <lineage>
        <taxon>Bacteria</taxon>
        <taxon>Bacillati</taxon>
        <taxon>Armatimonadota</taxon>
        <taxon>Fimbriimonadia</taxon>
        <taxon>Fimbriimonadales</taxon>
        <taxon>Fimbriimonadaceae</taxon>
        <taxon>Fimbriimonas</taxon>
    </lineage>
</organism>
<dbReference type="AlphaFoldDB" id="A0A068NPH4"/>
<evidence type="ECO:0000313" key="2">
    <source>
        <dbReference type="EMBL" id="AIE85458.1"/>
    </source>
</evidence>
<sequence>MPNRHPGPNSSRCIRCPKPKSLPIEGASKQIIRSQPLRGGRGGAGPRMLDGSNLRSLCLKRFPVHEKQFARQRRTVWIGRENDTRAGAI</sequence>
<dbReference type="STRING" id="661478.OP10G_2090"/>
<feature type="region of interest" description="Disordered" evidence="1">
    <location>
        <begin position="1"/>
        <end position="22"/>
    </location>
</feature>